<evidence type="ECO:0000313" key="2">
    <source>
        <dbReference type="EMBL" id="GAA0716588.1"/>
    </source>
</evidence>
<dbReference type="EMBL" id="BAAAEU010000010">
    <property type="protein sequence ID" value="GAA0716588.1"/>
    <property type="molecule type" value="Genomic_DNA"/>
</dbReference>
<keyword evidence="1" id="KW-0732">Signal</keyword>
<reference evidence="2 3" key="1">
    <citation type="journal article" date="2019" name="Int. J. Syst. Evol. Microbiol.">
        <title>The Global Catalogue of Microorganisms (GCM) 10K type strain sequencing project: providing services to taxonomists for standard genome sequencing and annotation.</title>
        <authorList>
            <consortium name="The Broad Institute Genomics Platform"/>
            <consortium name="The Broad Institute Genome Sequencing Center for Infectious Disease"/>
            <person name="Wu L."/>
            <person name="Ma J."/>
        </authorList>
    </citation>
    <scope>NUCLEOTIDE SEQUENCE [LARGE SCALE GENOMIC DNA]</scope>
    <source>
        <strain evidence="2 3">JCM 15421</strain>
    </source>
</reference>
<dbReference type="SUPFAM" id="SSF51126">
    <property type="entry name" value="Pectin lyase-like"/>
    <property type="match status" value="1"/>
</dbReference>
<evidence type="ECO:0000313" key="3">
    <source>
        <dbReference type="Proteomes" id="UP001501523"/>
    </source>
</evidence>
<evidence type="ECO:0008006" key="4">
    <source>
        <dbReference type="Google" id="ProtNLM"/>
    </source>
</evidence>
<accession>A0ABN1IL34</accession>
<keyword evidence="3" id="KW-1185">Reference proteome</keyword>
<dbReference type="RefSeq" id="WP_343791233.1">
    <property type="nucleotide sequence ID" value="NZ_BAAAEU010000010.1"/>
</dbReference>
<name>A0ABN1IL34_9GAMM</name>
<gene>
    <name evidence="2" type="ORF">GCM10009105_23140</name>
</gene>
<dbReference type="InterPro" id="IPR011050">
    <property type="entry name" value="Pectin_lyase_fold/virulence"/>
</dbReference>
<proteinExistence type="predicted"/>
<dbReference type="Proteomes" id="UP001501523">
    <property type="component" value="Unassembled WGS sequence"/>
</dbReference>
<feature type="signal peptide" evidence="1">
    <location>
        <begin position="1"/>
        <end position="23"/>
    </location>
</feature>
<comment type="caution">
    <text evidence="2">The sequence shown here is derived from an EMBL/GenBank/DDBJ whole genome shotgun (WGS) entry which is preliminary data.</text>
</comment>
<protein>
    <recommendedName>
        <fullName evidence="4">Right handed beta helix domain-containing protein</fullName>
    </recommendedName>
</protein>
<evidence type="ECO:0000256" key="1">
    <source>
        <dbReference type="SAM" id="SignalP"/>
    </source>
</evidence>
<feature type="chain" id="PRO_5046962672" description="Right handed beta helix domain-containing protein" evidence="1">
    <location>
        <begin position="24"/>
        <end position="291"/>
    </location>
</feature>
<sequence length="291" mass="28546">MNGNQALRFSILALALAPLIASAAGGGAFEINQDCAIAGCFAGDGAGFPITISAPGSYVLTSDLLVTAAGANAININASPVDLNLNGHTIDGGGSCTGMPVTSCTPGAGSAGISAYAGGAPVGALHIHDGTIRGFTGSAASTAAIYISDAGDGTVLERLNIVENYGNAAVQFYTSGAGGTVRLRDSQVARNGSHGVNRAGGAIKLIVENSDISGNRIYGAAGADGATFSGNRFNNNGNYAINGIGGTVALGANTFSGNNLGGNQYTITNVANLGGSANNVCLDHSPGYACP</sequence>
<organism evidence="2 3">
    <name type="scientific">Dokdonella soli</name>
    <dbReference type="NCBI Taxonomy" id="529810"/>
    <lineage>
        <taxon>Bacteria</taxon>
        <taxon>Pseudomonadati</taxon>
        <taxon>Pseudomonadota</taxon>
        <taxon>Gammaproteobacteria</taxon>
        <taxon>Lysobacterales</taxon>
        <taxon>Rhodanobacteraceae</taxon>
        <taxon>Dokdonella</taxon>
    </lineage>
</organism>